<dbReference type="PANTHER" id="PTHR35563">
    <property type="entry name" value="BARREL METAL-DEPENDENT HYDROLASE, PUTATIVE (AFU_ORTHOLOGUE AFUA_1G16240)-RELATED"/>
    <property type="match status" value="1"/>
</dbReference>
<protein>
    <submittedName>
        <fullName evidence="2">Amidohydrolase family protein</fullName>
    </submittedName>
</protein>
<dbReference type="Gene3D" id="3.20.20.140">
    <property type="entry name" value="Metal-dependent hydrolases"/>
    <property type="match status" value="1"/>
</dbReference>
<gene>
    <name evidence="2" type="ORF">HMPREF0731_3860</name>
</gene>
<sequence length="251" mass="25730">MSGAPARVLDAHFHVFDPAHALPGDGGYQPPAFDAAQYRAAVAPLGVRAGVLVAASTHGLDPAPLLAALAQLGPGHVAVAAADPAMDDAALRALAAGGVRGLRFILYRGAGMALDAALDLADRAHAVAGLHAQFYADAAQLAPALPRLTRMADRLVIDHLGMTEAGLPVVLALAEAGAKVKATGFGRVELDVVPALRRIFAVAPGALLFGTDLPSTRARRPFEVADMALLRDIAGDAPFWENGASFYGVDG</sequence>
<dbReference type="InterPro" id="IPR006680">
    <property type="entry name" value="Amidohydro-rel"/>
</dbReference>
<accession>D5RRZ8</accession>
<name>D5RRZ8_9PROT</name>
<keyword evidence="3" id="KW-1185">Reference proteome</keyword>
<dbReference type="OrthoDB" id="9787654at2"/>
<comment type="caution">
    <text evidence="2">The sequence shown here is derived from an EMBL/GenBank/DDBJ whole genome shotgun (WGS) entry which is preliminary data.</text>
</comment>
<dbReference type="SUPFAM" id="SSF51556">
    <property type="entry name" value="Metallo-dependent hydrolases"/>
    <property type="match status" value="1"/>
</dbReference>
<evidence type="ECO:0000313" key="2">
    <source>
        <dbReference type="EMBL" id="EFH09924.1"/>
    </source>
</evidence>
<keyword evidence="2" id="KW-0378">Hydrolase</keyword>
<evidence type="ECO:0000259" key="1">
    <source>
        <dbReference type="Pfam" id="PF04909"/>
    </source>
</evidence>
<reference evidence="2 3" key="1">
    <citation type="submission" date="2010-04" db="EMBL/GenBank/DDBJ databases">
        <authorList>
            <person name="Qin X."/>
            <person name="Bachman B."/>
            <person name="Battles P."/>
            <person name="Bell A."/>
            <person name="Bess C."/>
            <person name="Bickham C."/>
            <person name="Chaboub L."/>
            <person name="Chen D."/>
            <person name="Coyle M."/>
            <person name="Deiros D.R."/>
            <person name="Dinh H."/>
            <person name="Forbes L."/>
            <person name="Fowler G."/>
            <person name="Francisco L."/>
            <person name="Fu Q."/>
            <person name="Gubbala S."/>
            <person name="Hale W."/>
            <person name="Han Y."/>
            <person name="Hemphill L."/>
            <person name="Highlander S.K."/>
            <person name="Hirani K."/>
            <person name="Hogues M."/>
            <person name="Jackson L."/>
            <person name="Jakkamsetti A."/>
            <person name="Javaid M."/>
            <person name="Jiang H."/>
            <person name="Korchina V."/>
            <person name="Kovar C."/>
            <person name="Lara F."/>
            <person name="Lee S."/>
            <person name="Mata R."/>
            <person name="Mathew T."/>
            <person name="Moen C."/>
            <person name="Morales K."/>
            <person name="Munidasa M."/>
            <person name="Nazareth L."/>
            <person name="Ngo R."/>
            <person name="Nguyen L."/>
            <person name="Okwuonu G."/>
            <person name="Ongeri F."/>
            <person name="Patil S."/>
            <person name="Petrosino J."/>
            <person name="Pham C."/>
            <person name="Pham P."/>
            <person name="Pu L.-L."/>
            <person name="Puazo M."/>
            <person name="Raj R."/>
            <person name="Reid J."/>
            <person name="Rouhana J."/>
            <person name="Saada N."/>
            <person name="Shang Y."/>
            <person name="Simmons D."/>
            <person name="Thornton R."/>
            <person name="Warren J."/>
            <person name="Weissenberger G."/>
            <person name="Zhang J."/>
            <person name="Zhang L."/>
            <person name="Zhou C."/>
            <person name="Zhu D."/>
            <person name="Muzny D."/>
            <person name="Worley K."/>
            <person name="Gibbs R."/>
        </authorList>
    </citation>
    <scope>NUCLEOTIDE SEQUENCE [LARGE SCALE GENOMIC DNA]</scope>
    <source>
        <strain evidence="2 3">ATCC 49957</strain>
    </source>
</reference>
<evidence type="ECO:0000313" key="3">
    <source>
        <dbReference type="Proteomes" id="UP000005324"/>
    </source>
</evidence>
<dbReference type="Pfam" id="PF04909">
    <property type="entry name" value="Amidohydro_2"/>
    <property type="match status" value="1"/>
</dbReference>
<dbReference type="PANTHER" id="PTHR35563:SF2">
    <property type="entry name" value="BARREL METAL-DEPENDENT HYDROLASE, PUTATIVE (AFU_ORTHOLOGUE AFUA_1G16240)-RELATED"/>
    <property type="match status" value="1"/>
</dbReference>
<dbReference type="InterPro" id="IPR052358">
    <property type="entry name" value="Aro_Compnd_Degr_Hydrolases"/>
</dbReference>
<dbReference type="HOGENOM" id="CLU_064039_3_0_5"/>
<dbReference type="RefSeq" id="WP_007002890.1">
    <property type="nucleotide sequence ID" value="NZ_GG770777.1"/>
</dbReference>
<dbReference type="GO" id="GO:0016787">
    <property type="term" value="F:hydrolase activity"/>
    <property type="evidence" value="ECO:0007669"/>
    <property type="project" value="UniProtKB-KW"/>
</dbReference>
<dbReference type="InterPro" id="IPR032466">
    <property type="entry name" value="Metal_Hydrolase"/>
</dbReference>
<dbReference type="EMBL" id="ADVL01000722">
    <property type="protein sequence ID" value="EFH09924.1"/>
    <property type="molecule type" value="Genomic_DNA"/>
</dbReference>
<organism evidence="2 3">
    <name type="scientific">Pseudoroseomonas cervicalis ATCC 49957</name>
    <dbReference type="NCBI Taxonomy" id="525371"/>
    <lineage>
        <taxon>Bacteria</taxon>
        <taxon>Pseudomonadati</taxon>
        <taxon>Pseudomonadota</taxon>
        <taxon>Alphaproteobacteria</taxon>
        <taxon>Acetobacterales</taxon>
        <taxon>Roseomonadaceae</taxon>
        <taxon>Roseomonas</taxon>
    </lineage>
</organism>
<dbReference type="AlphaFoldDB" id="D5RRZ8"/>
<dbReference type="Proteomes" id="UP000005324">
    <property type="component" value="Unassembled WGS sequence"/>
</dbReference>
<feature type="domain" description="Amidohydrolase-related" evidence="1">
    <location>
        <begin position="10"/>
        <end position="228"/>
    </location>
</feature>
<proteinExistence type="predicted"/>